<proteinExistence type="predicted"/>
<keyword evidence="3" id="KW-1185">Reference proteome</keyword>
<comment type="caution">
    <text evidence="2">The sequence shown here is derived from an EMBL/GenBank/DDBJ whole genome shotgun (WGS) entry which is preliminary data.</text>
</comment>
<dbReference type="Proteomes" id="UP000559256">
    <property type="component" value="Unassembled WGS sequence"/>
</dbReference>
<dbReference type="AlphaFoldDB" id="A0A8H5CE72"/>
<evidence type="ECO:0000313" key="3">
    <source>
        <dbReference type="Proteomes" id="UP000559256"/>
    </source>
</evidence>
<dbReference type="PANTHER" id="PTHR10622">
    <property type="entry name" value="HET DOMAIN-CONTAINING PROTEIN"/>
    <property type="match status" value="1"/>
</dbReference>
<feature type="domain" description="Heterokaryon incompatibility" evidence="1">
    <location>
        <begin position="21"/>
        <end position="111"/>
    </location>
</feature>
<accession>A0A8H5CE72</accession>
<dbReference type="EMBL" id="JAACJM010000179">
    <property type="protein sequence ID" value="KAF5340100.1"/>
    <property type="molecule type" value="Genomic_DNA"/>
</dbReference>
<evidence type="ECO:0000259" key="1">
    <source>
        <dbReference type="Pfam" id="PF06985"/>
    </source>
</evidence>
<reference evidence="2 3" key="1">
    <citation type="journal article" date="2020" name="ISME J.">
        <title>Uncovering the hidden diversity of litter-decomposition mechanisms in mushroom-forming fungi.</title>
        <authorList>
            <person name="Floudas D."/>
            <person name="Bentzer J."/>
            <person name="Ahren D."/>
            <person name="Johansson T."/>
            <person name="Persson P."/>
            <person name="Tunlid A."/>
        </authorList>
    </citation>
    <scope>NUCLEOTIDE SEQUENCE [LARGE SCALE GENOMIC DNA]</scope>
    <source>
        <strain evidence="2 3">CBS 291.85</strain>
    </source>
</reference>
<sequence length="414" mass="47503">MRLLNTVTLKLEEFYTDIPPYAILSHTWEKEEITFQDIRNLKAAKRKAGYAKIENACQRARQYDFEWIWIDSCCINKESSAELSEAINSIYQYYADAVVCYVYLSGVSAEYHPRDLKSSFSKSRWFTRGWTLQELLAPKYVVFLDEKWVKIGTRWSLRDAVSAITSIPGPVEVFGDRDIEEYSVAQRMSWAALRKTTRPEDEAYCLMGIFGISDDRSIFAWVASESPRNKERGLLARSPYEFRFSGQVKPSNSDLSGLEYASYSFGNNGLRIHLPLTRSYSVPGSSRVGNESGNSEIFLASLHCQSESNGGDISIYLQKTFRQRYVRIRADTLVIGSSESSSSRPEILQEFTVKEPPISRATREHAYIMRFNFRRLPSAQHFSIAKPLSTITLPDPYFVDRRKLKSAPLEYRSI</sequence>
<name>A0A8H5CE72_9AGAR</name>
<evidence type="ECO:0000313" key="2">
    <source>
        <dbReference type="EMBL" id="KAF5340100.1"/>
    </source>
</evidence>
<gene>
    <name evidence="2" type="ORF">D9758_013163</name>
</gene>
<dbReference type="Pfam" id="PF06985">
    <property type="entry name" value="HET"/>
    <property type="match status" value="1"/>
</dbReference>
<organism evidence="2 3">
    <name type="scientific">Tetrapyrgos nigripes</name>
    <dbReference type="NCBI Taxonomy" id="182062"/>
    <lineage>
        <taxon>Eukaryota</taxon>
        <taxon>Fungi</taxon>
        <taxon>Dikarya</taxon>
        <taxon>Basidiomycota</taxon>
        <taxon>Agaricomycotina</taxon>
        <taxon>Agaricomycetes</taxon>
        <taxon>Agaricomycetidae</taxon>
        <taxon>Agaricales</taxon>
        <taxon>Marasmiineae</taxon>
        <taxon>Marasmiaceae</taxon>
        <taxon>Tetrapyrgos</taxon>
    </lineage>
</organism>
<dbReference type="PANTHER" id="PTHR10622:SF10">
    <property type="entry name" value="HET DOMAIN-CONTAINING PROTEIN"/>
    <property type="match status" value="1"/>
</dbReference>
<protein>
    <recommendedName>
        <fullName evidence="1">Heterokaryon incompatibility domain-containing protein</fullName>
    </recommendedName>
</protein>
<dbReference type="InterPro" id="IPR010730">
    <property type="entry name" value="HET"/>
</dbReference>